<dbReference type="InterPro" id="IPR040122">
    <property type="entry name" value="Importin_beta"/>
</dbReference>
<proteinExistence type="predicted"/>
<evidence type="ECO:0000256" key="4">
    <source>
        <dbReference type="ARBA" id="ARBA00022737"/>
    </source>
</evidence>
<dbReference type="Proteomes" id="UP000694388">
    <property type="component" value="Unplaced"/>
</dbReference>
<evidence type="ECO:0000313" key="8">
    <source>
        <dbReference type="Ensembl" id="ENSEBUP00000025155.1"/>
    </source>
</evidence>
<name>A0A8C4R4P4_EPTBU</name>
<keyword evidence="5" id="KW-0653">Protein transport</keyword>
<evidence type="ECO:0000256" key="1">
    <source>
        <dbReference type="ARBA" id="ARBA00004496"/>
    </source>
</evidence>
<dbReference type="Pfam" id="PF02985">
    <property type="entry name" value="HEAT"/>
    <property type="match status" value="1"/>
</dbReference>
<evidence type="ECO:0000256" key="2">
    <source>
        <dbReference type="ARBA" id="ARBA00022448"/>
    </source>
</evidence>
<accession>A0A8C4R4P4</accession>
<dbReference type="InterPro" id="IPR021133">
    <property type="entry name" value="HEAT_type_2"/>
</dbReference>
<dbReference type="SUPFAM" id="SSF48371">
    <property type="entry name" value="ARM repeat"/>
    <property type="match status" value="1"/>
</dbReference>
<evidence type="ECO:0000313" key="9">
    <source>
        <dbReference type="Proteomes" id="UP000694388"/>
    </source>
</evidence>
<dbReference type="InterPro" id="IPR000357">
    <property type="entry name" value="HEAT"/>
</dbReference>
<evidence type="ECO:0000256" key="7">
    <source>
        <dbReference type="SAM" id="MobiDB-lite"/>
    </source>
</evidence>
<dbReference type="AlphaFoldDB" id="A0A8C4R4P4"/>
<keyword evidence="3" id="KW-0963">Cytoplasm</keyword>
<evidence type="ECO:0000256" key="5">
    <source>
        <dbReference type="ARBA" id="ARBA00022927"/>
    </source>
</evidence>
<reference evidence="8" key="1">
    <citation type="submission" date="2025-08" db="UniProtKB">
        <authorList>
            <consortium name="Ensembl"/>
        </authorList>
    </citation>
    <scope>IDENTIFICATION</scope>
</reference>
<dbReference type="GeneTree" id="ENSGT00550000075074"/>
<evidence type="ECO:0000256" key="3">
    <source>
        <dbReference type="ARBA" id="ARBA00022490"/>
    </source>
</evidence>
<keyword evidence="4" id="KW-0677">Repeat</keyword>
<dbReference type="GO" id="GO:0005737">
    <property type="term" value="C:cytoplasm"/>
    <property type="evidence" value="ECO:0007669"/>
    <property type="project" value="UniProtKB-SubCell"/>
</dbReference>
<feature type="compositionally biased region" description="Acidic residues" evidence="7">
    <location>
        <begin position="123"/>
        <end position="138"/>
    </location>
</feature>
<dbReference type="GO" id="GO:0006606">
    <property type="term" value="P:protein import into nucleus"/>
    <property type="evidence" value="ECO:0007669"/>
    <property type="project" value="InterPro"/>
</dbReference>
<evidence type="ECO:0000256" key="6">
    <source>
        <dbReference type="PROSITE-ProRule" id="PRU00103"/>
    </source>
</evidence>
<reference evidence="8" key="2">
    <citation type="submission" date="2025-09" db="UniProtKB">
        <authorList>
            <consortium name="Ensembl"/>
        </authorList>
    </citation>
    <scope>IDENTIFICATION</scope>
</reference>
<dbReference type="OMA" id="ARMIMAN"/>
<dbReference type="InterPro" id="IPR011989">
    <property type="entry name" value="ARM-like"/>
</dbReference>
<protein>
    <submittedName>
        <fullName evidence="8">Importin 4</fullName>
    </submittedName>
</protein>
<dbReference type="InterPro" id="IPR016024">
    <property type="entry name" value="ARM-type_fold"/>
</dbReference>
<dbReference type="Gene3D" id="1.25.10.10">
    <property type="entry name" value="Leucine-rich Repeat Variant"/>
    <property type="match status" value="3"/>
</dbReference>
<dbReference type="PANTHER" id="PTHR10527">
    <property type="entry name" value="IMPORTIN BETA"/>
    <property type="match status" value="1"/>
</dbReference>
<feature type="region of interest" description="Disordered" evidence="7">
    <location>
        <begin position="123"/>
        <end position="144"/>
    </location>
</feature>
<comment type="subcellular location">
    <subcellularLocation>
        <location evidence="1">Cytoplasm</location>
    </subcellularLocation>
</comment>
<dbReference type="Ensembl" id="ENSEBUT00000025731.1">
    <property type="protein sequence ID" value="ENSEBUP00000025155.1"/>
    <property type="gene ID" value="ENSEBUG00000015505.1"/>
</dbReference>
<keyword evidence="9" id="KW-1185">Reference proteome</keyword>
<sequence length="722" mass="79041">MQQTTSSDNPVTSNLRETHGPWSLTTVSVCVAELIHIMVRANPRTLACIVTRMVNCSPPQATRACGAMEVFDEFIDLEISIIAPHLRELTAFCLEVRRALVKHKLLDPILNVIFVLVTSPCAEGDEDEDEDEDDDDDMRTEGSTPRQLAIKVQYLWLLAPVGVPLTLNTRRCTPYDDPWRRRGGLALVAALAEGCAGHIRLKFLPQFLQSICTSLCDENHFVQAAGLYALGQFSQHLRVQKGGERATLPPQTSMQFSSSLPEGDHVLPFLPALVEHIIGIHDRTRIAQIKELSLSALGSTAVAAGNNLQPYFPRIIECLQLHLCVPTKPDNTPSQLQLQALDTLGVIATALGDAFAPHAASCCQLALQMLQCGDDPDLHRCTYGLFASVSGVMGQELAPYLPNLIPLMMLSLRSTEGIVVNNLEHLPYQAFPLAVLCDRYSISNAYMEEKEDTCNALGEIASKTGLVWLVISGGRSKRDVCITLQAEYEAMVAEYAGDTIPLLAKAAGGSAFLPHFAALTPRLLSRMVYTMRFTPCFLSKLLGAPLGPLAQHLLAPFSTCARDPDPEVRQNAVFGLGVLAEAAAEELSPHYASILGLLSTVLSVEQHRQVIDNICGAVARMILSRTSSVPLEQVYPVLLRTLPLKEDLEENATVFQCIAHLYQGQHPQVQDEHHSIYRWLVAVKDVVLSMVRDAVQRYPADFQRALASLPPETSNLLSLAAS</sequence>
<dbReference type="GO" id="GO:0005634">
    <property type="term" value="C:nucleus"/>
    <property type="evidence" value="ECO:0007669"/>
    <property type="project" value="UniProtKB-SubCell"/>
</dbReference>
<dbReference type="PROSITE" id="PS50077">
    <property type="entry name" value="HEAT_REPEAT"/>
    <property type="match status" value="1"/>
</dbReference>
<keyword evidence="2" id="KW-0813">Transport</keyword>
<feature type="repeat" description="HEAT" evidence="6">
    <location>
        <begin position="553"/>
        <end position="591"/>
    </location>
</feature>
<organism evidence="8 9">
    <name type="scientific">Eptatretus burgeri</name>
    <name type="common">Inshore hagfish</name>
    <dbReference type="NCBI Taxonomy" id="7764"/>
    <lineage>
        <taxon>Eukaryota</taxon>
        <taxon>Metazoa</taxon>
        <taxon>Chordata</taxon>
        <taxon>Craniata</taxon>
        <taxon>Vertebrata</taxon>
        <taxon>Cyclostomata</taxon>
        <taxon>Myxini</taxon>
        <taxon>Myxiniformes</taxon>
        <taxon>Myxinidae</taxon>
        <taxon>Eptatretinae</taxon>
        <taxon>Eptatretus</taxon>
    </lineage>
</organism>